<feature type="region of interest" description="Disordered" evidence="1">
    <location>
        <begin position="138"/>
        <end position="178"/>
    </location>
</feature>
<protein>
    <submittedName>
        <fullName evidence="2">Uncharacterized protein</fullName>
    </submittedName>
</protein>
<evidence type="ECO:0000313" key="2">
    <source>
        <dbReference type="EMBL" id="WXA96854.1"/>
    </source>
</evidence>
<keyword evidence="3" id="KW-1185">Reference proteome</keyword>
<accession>A0ABZ2KE37</accession>
<reference evidence="2 3" key="1">
    <citation type="submission" date="2021-12" db="EMBL/GenBank/DDBJ databases">
        <title>Discovery of the Pendulisporaceae a myxobacterial family with distinct sporulation behavior and unique specialized metabolism.</title>
        <authorList>
            <person name="Garcia R."/>
            <person name="Popoff A."/>
            <person name="Bader C.D."/>
            <person name="Loehr J."/>
            <person name="Walesch S."/>
            <person name="Walt C."/>
            <person name="Boldt J."/>
            <person name="Bunk B."/>
            <person name="Haeckl F.J.F.P.J."/>
            <person name="Gunesch A.P."/>
            <person name="Birkelbach J."/>
            <person name="Nuebel U."/>
            <person name="Pietschmann T."/>
            <person name="Bach T."/>
            <person name="Mueller R."/>
        </authorList>
    </citation>
    <scope>NUCLEOTIDE SEQUENCE [LARGE SCALE GENOMIC DNA]</scope>
    <source>
        <strain evidence="2 3">MSr12523</strain>
    </source>
</reference>
<dbReference type="EMBL" id="CP089982">
    <property type="protein sequence ID" value="WXA96854.1"/>
    <property type="molecule type" value="Genomic_DNA"/>
</dbReference>
<dbReference type="Proteomes" id="UP001379533">
    <property type="component" value="Chromosome"/>
</dbReference>
<proteinExistence type="predicted"/>
<gene>
    <name evidence="2" type="ORF">LZC95_08390</name>
</gene>
<organism evidence="2 3">
    <name type="scientific">Pendulispora brunnea</name>
    <dbReference type="NCBI Taxonomy" id="2905690"/>
    <lineage>
        <taxon>Bacteria</taxon>
        <taxon>Pseudomonadati</taxon>
        <taxon>Myxococcota</taxon>
        <taxon>Myxococcia</taxon>
        <taxon>Myxococcales</taxon>
        <taxon>Sorangiineae</taxon>
        <taxon>Pendulisporaceae</taxon>
        <taxon>Pendulispora</taxon>
    </lineage>
</organism>
<name>A0ABZ2KE37_9BACT</name>
<dbReference type="RefSeq" id="WP_394847468.1">
    <property type="nucleotide sequence ID" value="NZ_CP089982.1"/>
</dbReference>
<evidence type="ECO:0000256" key="1">
    <source>
        <dbReference type="SAM" id="MobiDB-lite"/>
    </source>
</evidence>
<evidence type="ECO:0000313" key="3">
    <source>
        <dbReference type="Proteomes" id="UP001379533"/>
    </source>
</evidence>
<sequence length="178" mass="18998">MNPNEQENTTPRIQEGFYDATCTGVVDFGLSESDGEQVAIQLDIDGNLVTSYLAFAGEALQHSVAKLTACGWTGQRDAAAVGAAIKGHKVRVGIQYRQFQGKTKMEVNIFDQPAGPRKPFKREMSETQVGAFLQRIARGAAPGAAPSGPSNRGYPANWDEPTPTRSGGGFSLNKPAGR</sequence>
<feature type="compositionally biased region" description="Low complexity" evidence="1">
    <location>
        <begin position="139"/>
        <end position="150"/>
    </location>
</feature>